<feature type="transmembrane region" description="Helical" evidence="6">
    <location>
        <begin position="244"/>
        <end position="261"/>
    </location>
</feature>
<keyword evidence="1" id="KW-1003">Cell membrane</keyword>
<feature type="transmembrane region" description="Helical" evidence="6">
    <location>
        <begin position="85"/>
        <end position="110"/>
    </location>
</feature>
<dbReference type="Pfam" id="PF03699">
    <property type="entry name" value="UPF0182"/>
    <property type="match status" value="1"/>
</dbReference>
<feature type="transmembrane region" description="Helical" evidence="6">
    <location>
        <begin position="202"/>
        <end position="223"/>
    </location>
</feature>
<dbReference type="GO" id="GO:0016020">
    <property type="term" value="C:membrane"/>
    <property type="evidence" value="ECO:0007669"/>
    <property type="project" value="InterPro"/>
</dbReference>
<feature type="transmembrane region" description="Helical" evidence="6">
    <location>
        <begin position="46"/>
        <end position="65"/>
    </location>
</feature>
<evidence type="ECO:0000256" key="4">
    <source>
        <dbReference type="ARBA" id="ARBA00023136"/>
    </source>
</evidence>
<feature type="transmembrane region" description="Helical" evidence="6">
    <location>
        <begin position="314"/>
        <end position="336"/>
    </location>
</feature>
<dbReference type="InterPro" id="IPR005372">
    <property type="entry name" value="UPF0182"/>
</dbReference>
<feature type="region of interest" description="Disordered" evidence="5">
    <location>
        <begin position="918"/>
        <end position="947"/>
    </location>
</feature>
<evidence type="ECO:0000256" key="5">
    <source>
        <dbReference type="SAM" id="MobiDB-lite"/>
    </source>
</evidence>
<keyword evidence="2 6" id="KW-0812">Transmembrane</keyword>
<evidence type="ECO:0000256" key="1">
    <source>
        <dbReference type="ARBA" id="ARBA00022475"/>
    </source>
</evidence>
<evidence type="ECO:0000256" key="3">
    <source>
        <dbReference type="ARBA" id="ARBA00022989"/>
    </source>
</evidence>
<proteinExistence type="predicted"/>
<keyword evidence="3 6" id="KW-1133">Transmembrane helix</keyword>
<dbReference type="GO" id="GO:0005576">
    <property type="term" value="C:extracellular region"/>
    <property type="evidence" value="ECO:0007669"/>
    <property type="project" value="TreeGrafter"/>
</dbReference>
<sequence length="1005" mass="109320">MLAAVAYSLQCSSSLHEVSNTSDNSSTSPFGIPRLPRIKIGKPNRGRIVIAVAIAIVVVLILSAKSLSSFYVNVLWHQAIGRTDVLWGVLGAKGLLIGVFSLVFAVLLWVNMAVADRLAPDNVPDSDEQRTLIPLRAALKKRRKLVRTLLAVILGVLIGLPAAAHWEQWLLFRNNQSFGVVDPLFKKDIGFYVFQLPFLEFIVAWAFGALVLISIVIAFLHYINGSIRLQGTEQRVTPQAKVHVSVLLACLALVRAANYWLSRFDLTRSTRGVVNGATYTDVKAQLPALNLMILVSVAVAALFLWNVRQRGWRLPVLAIGLWAVVALVAGTVYPAIIQRFVVQPNVSTRELPYIERNLDATKAALGLTKIETKNLDIAPIAAKEVAADPAPLRDVRQLDPGEMRDRFALDQGLTSFYAIRDLDVDRYKVGDRVQQVMLATRELNSAGIPNKTWVSRHLLYTHGCGIVAAPASAVTTDGRPSYIDIGVKQPQLYFGDTTLDYAITNTSKEEQPCPTLKATPYSGTTGISLSSTLRRVAMAVNFGEYNLFGSNLINDKSQILLVRDVRARVQKLAPFLTFDADPYPVVQNGKVSWVIDAFTSTSRYPYAQPANTDQLTPGGGLNHNFNYARNSVKAVVDAYTGNVTFYIVDPSDPIARAWSKAFPKLFTDVKKAPSTLTSHFRYPEDLFRVQTNTYAKYHFDDPTLFFNRDGAWSVAQAPPLEPEQAAAIVGGTSAVTGTGDAVTVQDANVARFEPYYTLFHAPNSTTEAGVFSMLRPFVPFSSDDSRKELRSMMVVSSDPATYGQMTLYEFTDPLPPGPATVAAQFDSEPAISQIITPLDQRGSRVVFGDLQIIPVAKSLVYVRPLYVRPDDVAAKQVFVRKILASYDSRSVISDSVSGAIAKLFPGFSLDLGDRVGGANTSTTPDTTNTTLPGTTPTTVPGSSATTPTTVVAGVPQSPSELLAAADALFSEADAALALTPPDFATYQAKQAAARELVRKALTAVK</sequence>
<dbReference type="AlphaFoldDB" id="A0A6J7UGE1"/>
<protein>
    <submittedName>
        <fullName evidence="8">Unannotated protein</fullName>
    </submittedName>
</protein>
<organism evidence="8">
    <name type="scientific">freshwater metagenome</name>
    <dbReference type="NCBI Taxonomy" id="449393"/>
    <lineage>
        <taxon>unclassified sequences</taxon>
        <taxon>metagenomes</taxon>
        <taxon>ecological metagenomes</taxon>
    </lineage>
</organism>
<feature type="transmembrane region" description="Helical" evidence="6">
    <location>
        <begin position="145"/>
        <end position="164"/>
    </location>
</feature>
<evidence type="ECO:0000256" key="6">
    <source>
        <dbReference type="SAM" id="Phobius"/>
    </source>
</evidence>
<evidence type="ECO:0000313" key="8">
    <source>
        <dbReference type="EMBL" id="CAB5065109.1"/>
    </source>
</evidence>
<dbReference type="EMBL" id="CAFBQU010000018">
    <property type="protein sequence ID" value="CAB5065109.1"/>
    <property type="molecule type" value="Genomic_DNA"/>
</dbReference>
<dbReference type="EMBL" id="CAFBPN010000006">
    <property type="protein sequence ID" value="CAB5010870.1"/>
    <property type="molecule type" value="Genomic_DNA"/>
</dbReference>
<keyword evidence="4 6" id="KW-0472">Membrane</keyword>
<feature type="transmembrane region" description="Helical" evidence="6">
    <location>
        <begin position="288"/>
        <end position="307"/>
    </location>
</feature>
<accession>A0A6J7UGE1</accession>
<evidence type="ECO:0000313" key="7">
    <source>
        <dbReference type="EMBL" id="CAB5010870.1"/>
    </source>
</evidence>
<name>A0A6J7UGE1_9ZZZZ</name>
<reference evidence="8" key="1">
    <citation type="submission" date="2020-05" db="EMBL/GenBank/DDBJ databases">
        <authorList>
            <person name="Chiriac C."/>
            <person name="Salcher M."/>
            <person name="Ghai R."/>
            <person name="Kavagutti S V."/>
        </authorList>
    </citation>
    <scope>NUCLEOTIDE SEQUENCE</scope>
</reference>
<gene>
    <name evidence="7" type="ORF">UFOPK4098_00278</name>
    <name evidence="8" type="ORF">UFOPK4347_00866</name>
</gene>
<evidence type="ECO:0000256" key="2">
    <source>
        <dbReference type="ARBA" id="ARBA00022692"/>
    </source>
</evidence>
<dbReference type="PANTHER" id="PTHR39344">
    <property type="entry name" value="UPF0182 PROTEIN SLL1060"/>
    <property type="match status" value="1"/>
</dbReference>
<dbReference type="PANTHER" id="PTHR39344:SF1">
    <property type="entry name" value="UPF0182 PROTEIN SLL1060"/>
    <property type="match status" value="1"/>
</dbReference>